<dbReference type="AlphaFoldDB" id="A0A2T1A0P9"/>
<keyword evidence="3 4" id="KW-0732">Signal</keyword>
<evidence type="ECO:0000256" key="4">
    <source>
        <dbReference type="SAM" id="SignalP"/>
    </source>
</evidence>
<comment type="caution">
    <text evidence="6">The sequence shown here is derived from an EMBL/GenBank/DDBJ whole genome shotgun (WGS) entry which is preliminary data.</text>
</comment>
<dbReference type="PANTHER" id="PTHR30024:SF47">
    <property type="entry name" value="TAURINE-BINDING PERIPLASMIC PROTEIN"/>
    <property type="match status" value="1"/>
</dbReference>
<evidence type="ECO:0000313" key="7">
    <source>
        <dbReference type="Proteomes" id="UP000237752"/>
    </source>
</evidence>
<dbReference type="GO" id="GO:0042597">
    <property type="term" value="C:periplasmic space"/>
    <property type="evidence" value="ECO:0007669"/>
    <property type="project" value="UniProtKB-SubCell"/>
</dbReference>
<dbReference type="InterPro" id="IPR015168">
    <property type="entry name" value="SsuA/THI5"/>
</dbReference>
<evidence type="ECO:0000259" key="5">
    <source>
        <dbReference type="Pfam" id="PF09084"/>
    </source>
</evidence>
<dbReference type="EMBL" id="PVUE01000006">
    <property type="protein sequence ID" value="PRZ42181.1"/>
    <property type="molecule type" value="Genomic_DNA"/>
</dbReference>
<dbReference type="SUPFAM" id="SSF53850">
    <property type="entry name" value="Periplasmic binding protein-like II"/>
    <property type="match status" value="1"/>
</dbReference>
<protein>
    <submittedName>
        <fullName evidence="6">NitT/TauT family transport system substrate-binding protein</fullName>
    </submittedName>
</protein>
<feature type="chain" id="PRO_5038566781" evidence="4">
    <location>
        <begin position="27"/>
        <end position="340"/>
    </location>
</feature>
<reference evidence="6 7" key="1">
    <citation type="submission" date="2018-03" db="EMBL/GenBank/DDBJ databases">
        <title>Genomic Encyclopedia of Archaeal and Bacterial Type Strains, Phase II (KMG-II): from individual species to whole genera.</title>
        <authorList>
            <person name="Goeker M."/>
        </authorList>
    </citation>
    <scope>NUCLEOTIDE SEQUENCE [LARGE SCALE GENOMIC DNA]</scope>
    <source>
        <strain evidence="6 7">DSM 100065</strain>
    </source>
</reference>
<evidence type="ECO:0000313" key="6">
    <source>
        <dbReference type="EMBL" id="PRZ42181.1"/>
    </source>
</evidence>
<feature type="domain" description="SsuA/THI5-like" evidence="5">
    <location>
        <begin position="50"/>
        <end position="262"/>
    </location>
</feature>
<dbReference type="Pfam" id="PF09084">
    <property type="entry name" value="NMT1"/>
    <property type="match status" value="1"/>
</dbReference>
<keyword evidence="7" id="KW-1185">Reference proteome</keyword>
<comment type="similarity">
    <text evidence="2">Belongs to the bacterial solute-binding protein SsuA/TauA family.</text>
</comment>
<dbReference type="Gene3D" id="3.40.190.10">
    <property type="entry name" value="Periplasmic binding protein-like II"/>
    <property type="match status" value="2"/>
</dbReference>
<feature type="signal peptide" evidence="4">
    <location>
        <begin position="1"/>
        <end position="26"/>
    </location>
</feature>
<proteinExistence type="inferred from homology"/>
<comment type="subcellular location">
    <subcellularLocation>
        <location evidence="1">Periplasm</location>
    </subcellularLocation>
</comment>
<gene>
    <name evidence="6" type="ORF">CLV47_10652</name>
</gene>
<evidence type="ECO:0000256" key="1">
    <source>
        <dbReference type="ARBA" id="ARBA00004418"/>
    </source>
</evidence>
<dbReference type="PANTHER" id="PTHR30024">
    <property type="entry name" value="ALIPHATIC SULFONATES-BINDING PROTEIN-RELATED"/>
    <property type="match status" value="1"/>
</dbReference>
<evidence type="ECO:0000256" key="3">
    <source>
        <dbReference type="ARBA" id="ARBA00022729"/>
    </source>
</evidence>
<dbReference type="Proteomes" id="UP000237752">
    <property type="component" value="Unassembled WGS sequence"/>
</dbReference>
<organism evidence="6 7">
    <name type="scientific">Antricoccus suffuscus</name>
    <dbReference type="NCBI Taxonomy" id="1629062"/>
    <lineage>
        <taxon>Bacteria</taxon>
        <taxon>Bacillati</taxon>
        <taxon>Actinomycetota</taxon>
        <taxon>Actinomycetes</taxon>
        <taxon>Geodermatophilales</taxon>
        <taxon>Antricoccaceae</taxon>
        <taxon>Antricoccus</taxon>
    </lineage>
</organism>
<sequence length="340" mass="35658">MLTTTARSIAASGAALSMAVTLVACSGSSSDANPDKPVAISITVTHDTDPYSIPWLVGMDQGFFEDGGVKVDKIVPGKGGATTLTNQLNGDLPIADTAFPAVVEASQSGAPLTIIGGAVQALTGTEFYTLAKNTDINKVVDVKKWAYTNEGSVTQALTFMLPKAEGLDPASSERTAAGGLGEGIALMESGDVDAAVLPLSEYLGHKDTYKLVANSSKLIPHFQQTVITTTKEYAAEHPKVLKAITAGYAKAVKYTHEHPDKAAAVYAKYANVDTQIAKEIVKLTVASDYWGVGFNKDAIAGALEGMKFSGKDPSKTNLCDLFDSQYLPKGESKQAADKCK</sequence>
<accession>A0A2T1A0P9</accession>
<dbReference type="RefSeq" id="WP_202862476.1">
    <property type="nucleotide sequence ID" value="NZ_PVUE01000006.1"/>
</dbReference>
<dbReference type="PROSITE" id="PS51257">
    <property type="entry name" value="PROKAR_LIPOPROTEIN"/>
    <property type="match status" value="1"/>
</dbReference>
<evidence type="ECO:0000256" key="2">
    <source>
        <dbReference type="ARBA" id="ARBA00010742"/>
    </source>
</evidence>
<name>A0A2T1A0P9_9ACTN</name>